<accession>A0AB34JVL6</accession>
<sequence length="368" mass="40563">MHAGRTRRSARSLGGASSREVPARHPDPLPPPMAQSGSLLNTFCGVKRAPPEDLSQRQLRSRKTAVAGHTQTTAKSRASQGVRPSAEEAVNQPVPRKRVALTRVVPLRPTRVTAEDPGELVILPTEAHTHTVILLHGMYCAPEDNALYNALPAYLGFLGVRSIKFVFPRAPRRTVTWPTGPEANVLSWYNYFTRRDGCLEHDEIDQAHLESQSRRVHAILDREAQLLGGDVSRIVLGGTSQGGTVSLHAAISYGRPLGGLLCLRSCLVETVTVPRDRRSAVCKTPVFVFVCGEDSVYAPPLVARGYSLLEASGYHVEWHVEPRLIHWEDCRNELRCVASWIYRVANPRALRAYADVLPPTRSVSPETC</sequence>
<comment type="caution">
    <text evidence="5">The sequence shown here is derived from an EMBL/GenBank/DDBJ whole genome shotgun (WGS) entry which is preliminary data.</text>
</comment>
<keyword evidence="2" id="KW-0378">Hydrolase</keyword>
<evidence type="ECO:0000256" key="2">
    <source>
        <dbReference type="ARBA" id="ARBA00022801"/>
    </source>
</evidence>
<feature type="region of interest" description="Disordered" evidence="3">
    <location>
        <begin position="1"/>
        <end position="92"/>
    </location>
</feature>
<keyword evidence="6" id="KW-1185">Reference proteome</keyword>
<dbReference type="Proteomes" id="UP001515480">
    <property type="component" value="Unassembled WGS sequence"/>
</dbReference>
<dbReference type="PANTHER" id="PTHR10655:SF17">
    <property type="entry name" value="LYSOPHOSPHOLIPASE-LIKE PROTEIN 1"/>
    <property type="match status" value="1"/>
</dbReference>
<dbReference type="AlphaFoldDB" id="A0AB34JVL6"/>
<protein>
    <recommendedName>
        <fullName evidence="4">Phospholipase/carboxylesterase/thioesterase domain-containing protein</fullName>
    </recommendedName>
</protein>
<dbReference type="Gene3D" id="3.40.50.1820">
    <property type="entry name" value="alpha/beta hydrolase"/>
    <property type="match status" value="1"/>
</dbReference>
<dbReference type="GO" id="GO:0016787">
    <property type="term" value="F:hydrolase activity"/>
    <property type="evidence" value="ECO:0007669"/>
    <property type="project" value="UniProtKB-KW"/>
</dbReference>
<dbReference type="EMBL" id="JBGBPQ010000005">
    <property type="protein sequence ID" value="KAL1524791.1"/>
    <property type="molecule type" value="Genomic_DNA"/>
</dbReference>
<dbReference type="InterPro" id="IPR050565">
    <property type="entry name" value="LYPA1-2/EST-like"/>
</dbReference>
<evidence type="ECO:0000313" key="6">
    <source>
        <dbReference type="Proteomes" id="UP001515480"/>
    </source>
</evidence>
<feature type="compositionally biased region" description="Polar residues" evidence="3">
    <location>
        <begin position="69"/>
        <end position="79"/>
    </location>
</feature>
<comment type="similarity">
    <text evidence="1">Belongs to the AB hydrolase superfamily. AB hydrolase 2 family.</text>
</comment>
<proteinExistence type="inferred from homology"/>
<dbReference type="Pfam" id="PF02230">
    <property type="entry name" value="Abhydrolase_2"/>
    <property type="match status" value="1"/>
</dbReference>
<name>A0AB34JVL6_PRYPA</name>
<organism evidence="5 6">
    <name type="scientific">Prymnesium parvum</name>
    <name type="common">Toxic golden alga</name>
    <dbReference type="NCBI Taxonomy" id="97485"/>
    <lineage>
        <taxon>Eukaryota</taxon>
        <taxon>Haptista</taxon>
        <taxon>Haptophyta</taxon>
        <taxon>Prymnesiophyceae</taxon>
        <taxon>Prymnesiales</taxon>
        <taxon>Prymnesiaceae</taxon>
        <taxon>Prymnesium</taxon>
    </lineage>
</organism>
<dbReference type="InterPro" id="IPR003140">
    <property type="entry name" value="PLipase/COase/thioEstase"/>
</dbReference>
<evidence type="ECO:0000259" key="4">
    <source>
        <dbReference type="Pfam" id="PF02230"/>
    </source>
</evidence>
<evidence type="ECO:0000313" key="5">
    <source>
        <dbReference type="EMBL" id="KAL1524791.1"/>
    </source>
</evidence>
<dbReference type="PANTHER" id="PTHR10655">
    <property type="entry name" value="LYSOPHOSPHOLIPASE-RELATED"/>
    <property type="match status" value="1"/>
</dbReference>
<evidence type="ECO:0000256" key="3">
    <source>
        <dbReference type="SAM" id="MobiDB-lite"/>
    </source>
</evidence>
<feature type="domain" description="Phospholipase/carboxylesterase/thioesterase" evidence="4">
    <location>
        <begin position="120"/>
        <end position="342"/>
    </location>
</feature>
<dbReference type="SUPFAM" id="SSF53474">
    <property type="entry name" value="alpha/beta-Hydrolases"/>
    <property type="match status" value="1"/>
</dbReference>
<reference evidence="5 6" key="1">
    <citation type="journal article" date="2024" name="Science">
        <title>Giant polyketide synthase enzymes in the biosynthesis of giant marine polyether toxins.</title>
        <authorList>
            <person name="Fallon T.R."/>
            <person name="Shende V.V."/>
            <person name="Wierzbicki I.H."/>
            <person name="Pendleton A.L."/>
            <person name="Watervoot N.F."/>
            <person name="Auber R.P."/>
            <person name="Gonzalez D.J."/>
            <person name="Wisecaver J.H."/>
            <person name="Moore B.S."/>
        </authorList>
    </citation>
    <scope>NUCLEOTIDE SEQUENCE [LARGE SCALE GENOMIC DNA]</scope>
    <source>
        <strain evidence="5 6">12B1</strain>
    </source>
</reference>
<gene>
    <name evidence="5" type="ORF">AB1Y20_019672</name>
</gene>
<evidence type="ECO:0000256" key="1">
    <source>
        <dbReference type="ARBA" id="ARBA00006499"/>
    </source>
</evidence>
<feature type="compositionally biased region" description="Basic residues" evidence="3">
    <location>
        <begin position="1"/>
        <end position="10"/>
    </location>
</feature>
<dbReference type="InterPro" id="IPR029058">
    <property type="entry name" value="AB_hydrolase_fold"/>
</dbReference>